<accession>A0ACB9GLX7</accession>
<reference evidence="2" key="1">
    <citation type="journal article" date="2022" name="Mol. Ecol. Resour.">
        <title>The genomes of chicory, endive, great burdock and yacon provide insights into Asteraceae palaeo-polyploidization history and plant inulin production.</title>
        <authorList>
            <person name="Fan W."/>
            <person name="Wang S."/>
            <person name="Wang H."/>
            <person name="Wang A."/>
            <person name="Jiang F."/>
            <person name="Liu H."/>
            <person name="Zhao H."/>
            <person name="Xu D."/>
            <person name="Zhang Y."/>
        </authorList>
    </citation>
    <scope>NUCLEOTIDE SEQUENCE [LARGE SCALE GENOMIC DNA]</scope>
    <source>
        <strain evidence="2">cv. Yunnan</strain>
    </source>
</reference>
<protein>
    <submittedName>
        <fullName evidence="1">Uncharacterized protein</fullName>
    </submittedName>
</protein>
<gene>
    <name evidence="1" type="ORF">L1987_43182</name>
</gene>
<reference evidence="1 2" key="2">
    <citation type="journal article" date="2022" name="Mol. Ecol. Resour.">
        <title>The genomes of chicory, endive, great burdock and yacon provide insights into Asteraceae paleo-polyploidization history and plant inulin production.</title>
        <authorList>
            <person name="Fan W."/>
            <person name="Wang S."/>
            <person name="Wang H."/>
            <person name="Wang A."/>
            <person name="Jiang F."/>
            <person name="Liu H."/>
            <person name="Zhao H."/>
            <person name="Xu D."/>
            <person name="Zhang Y."/>
        </authorList>
    </citation>
    <scope>NUCLEOTIDE SEQUENCE [LARGE SCALE GENOMIC DNA]</scope>
    <source>
        <strain evidence="2">cv. Yunnan</strain>
        <tissue evidence="1">Leaves</tissue>
    </source>
</reference>
<organism evidence="1 2">
    <name type="scientific">Smallanthus sonchifolius</name>
    <dbReference type="NCBI Taxonomy" id="185202"/>
    <lineage>
        <taxon>Eukaryota</taxon>
        <taxon>Viridiplantae</taxon>
        <taxon>Streptophyta</taxon>
        <taxon>Embryophyta</taxon>
        <taxon>Tracheophyta</taxon>
        <taxon>Spermatophyta</taxon>
        <taxon>Magnoliopsida</taxon>
        <taxon>eudicotyledons</taxon>
        <taxon>Gunneridae</taxon>
        <taxon>Pentapetalae</taxon>
        <taxon>asterids</taxon>
        <taxon>campanulids</taxon>
        <taxon>Asterales</taxon>
        <taxon>Asteraceae</taxon>
        <taxon>Asteroideae</taxon>
        <taxon>Heliantheae alliance</taxon>
        <taxon>Millerieae</taxon>
        <taxon>Smallanthus</taxon>
    </lineage>
</organism>
<evidence type="ECO:0000313" key="1">
    <source>
        <dbReference type="EMBL" id="KAI3784090.1"/>
    </source>
</evidence>
<dbReference type="Proteomes" id="UP001056120">
    <property type="component" value="Linkage Group LG14"/>
</dbReference>
<proteinExistence type="predicted"/>
<name>A0ACB9GLX7_9ASTR</name>
<comment type="caution">
    <text evidence="1">The sequence shown here is derived from an EMBL/GenBank/DDBJ whole genome shotgun (WGS) entry which is preliminary data.</text>
</comment>
<dbReference type="EMBL" id="CM042031">
    <property type="protein sequence ID" value="KAI3784090.1"/>
    <property type="molecule type" value="Genomic_DNA"/>
</dbReference>
<evidence type="ECO:0000313" key="2">
    <source>
        <dbReference type="Proteomes" id="UP001056120"/>
    </source>
</evidence>
<sequence length="109" mass="12327">MSSYDGHIPTSDCEDESSEHRLPAREETPTTHPRYKVQTRSSTPPDVALGEPAICYRKKSGGPIMVKSARKRTRLPHKRTLTASDHEDRETREEPCHNPFDGGITERDV</sequence>
<keyword evidence="2" id="KW-1185">Reference proteome</keyword>